<feature type="signal peptide" evidence="5">
    <location>
        <begin position="1"/>
        <end position="26"/>
    </location>
</feature>
<evidence type="ECO:0000256" key="4">
    <source>
        <dbReference type="ARBA" id="ARBA00023239"/>
    </source>
</evidence>
<dbReference type="Pfam" id="PF16332">
    <property type="entry name" value="DUF4962"/>
    <property type="match status" value="1"/>
</dbReference>
<name>A0A1I1L7G4_9BACT</name>
<dbReference type="AlphaFoldDB" id="A0A1I1L7G4"/>
<dbReference type="PANTHER" id="PTHR39210:SF1">
    <property type="entry name" value="HEPARIN-SULFATE LYASE"/>
    <property type="match status" value="1"/>
</dbReference>
<dbReference type="EMBL" id="FOLQ01000002">
    <property type="protein sequence ID" value="SFC66323.1"/>
    <property type="molecule type" value="Genomic_DNA"/>
</dbReference>
<comment type="subcellular location">
    <subcellularLocation>
        <location evidence="1">Periplasm</location>
    </subcellularLocation>
</comment>
<dbReference type="Gene3D" id="2.70.98.70">
    <property type="match status" value="1"/>
</dbReference>
<dbReference type="SUPFAM" id="SSF48230">
    <property type="entry name" value="Chondroitin AC/alginate lyase"/>
    <property type="match status" value="1"/>
</dbReference>
<feature type="domain" description="Heparinase II N-terminal" evidence="7">
    <location>
        <begin position="38"/>
        <end position="211"/>
    </location>
</feature>
<accession>A0A1I1L7G4</accession>
<dbReference type="STRING" id="662367.SAMN05216167_10294"/>
<evidence type="ECO:0000256" key="5">
    <source>
        <dbReference type="SAM" id="SignalP"/>
    </source>
</evidence>
<dbReference type="Proteomes" id="UP000198598">
    <property type="component" value="Unassembled WGS sequence"/>
</dbReference>
<sequence>MKYLLKSHLFFSICLLLFALCLTVTAQAQKAHPYLFYTPQRTERLKERIKTDTLLANRWNALRQRCDTWVGEAKGGNMEQLALAYTMTNDKRYAERAKALLSDLVGRQAWDGMDDRTPRWNAGLGTSHNNWAASVTYDAIYTALSKAERKDIASKIVTLGIEPSIADWVSKDKRIQSLNNMGHNWWAAVVFEAGIASLAVMSDVPEAKKWAGDIMQDSKQWFAFAGSILENKPSNFDPSGGFYESVSYANYGVSEYLLFRLAYTNATGAIKMPYDELLQKTVDWFINVSYPRTERPLLSLNFGDSNDFANGDRPAKLLMALGLGKDQYYWYLKHTAVRRSDQNKFGEDLNVNTPMGLLYQPENKPAPTAPALPASALYSSMGWGMLRSSWKLDATLLGVKCGFTWNHAHADAGSFVLYHKGENLLIDGGDVGYGNPEYSSYFVTSRAHNVLMFNGEAQDSRDQYGAVKNPGHLDNMLDGGYVKYLLADATGPTAKNFLRNYRNFLWIGNVILVIDDVKTYEIGKFDYLLHFADKAVKRGPDLEITKDSAAILFRPLYPETLPLGYPHDFPEKMKYRTEFGLKDRTTNVQIPYYILSPPEKSDRTKFVNAIILLDETNKSVKAFTGSSGASGGAGRSNLPVIEKFEGTNYMGVRITQNGQVTEVYINLLADGRLMHRNANATINGWETDAYISAVTFPEGADRQDPSQLSAFFISNGSYLRRNGKPLFSSLSKVFMYAAKESGNQVNVQLQGQPLIRASLGFGKVNKLTVNNKAVTPQYDTDKMLLIAIEETK</sequence>
<protein>
    <submittedName>
        <fullName evidence="8">Uncharacterized protein</fullName>
    </submittedName>
</protein>
<evidence type="ECO:0000256" key="3">
    <source>
        <dbReference type="ARBA" id="ARBA00022764"/>
    </source>
</evidence>
<dbReference type="Pfam" id="PF07940">
    <property type="entry name" value="Hepar_II_III_C"/>
    <property type="match status" value="1"/>
</dbReference>
<evidence type="ECO:0000259" key="6">
    <source>
        <dbReference type="Pfam" id="PF07940"/>
    </source>
</evidence>
<proteinExistence type="predicted"/>
<keyword evidence="3" id="KW-0574">Periplasm</keyword>
<dbReference type="GO" id="GO:0042597">
    <property type="term" value="C:periplasmic space"/>
    <property type="evidence" value="ECO:0007669"/>
    <property type="project" value="UniProtKB-SubCell"/>
</dbReference>
<dbReference type="RefSeq" id="WP_245776535.1">
    <property type="nucleotide sequence ID" value="NZ_FOLQ01000002.1"/>
</dbReference>
<evidence type="ECO:0000256" key="1">
    <source>
        <dbReference type="ARBA" id="ARBA00004418"/>
    </source>
</evidence>
<dbReference type="PANTHER" id="PTHR39210">
    <property type="entry name" value="HEPARIN-SULFATE LYASE"/>
    <property type="match status" value="1"/>
</dbReference>
<keyword evidence="4" id="KW-0456">Lyase</keyword>
<feature type="chain" id="PRO_5011554883" evidence="5">
    <location>
        <begin position="27"/>
        <end position="792"/>
    </location>
</feature>
<dbReference type="InterPro" id="IPR032518">
    <property type="entry name" value="HepII_N"/>
</dbReference>
<keyword evidence="9" id="KW-1185">Reference proteome</keyword>
<evidence type="ECO:0000313" key="8">
    <source>
        <dbReference type="EMBL" id="SFC66323.1"/>
    </source>
</evidence>
<dbReference type="GO" id="GO:0016829">
    <property type="term" value="F:lyase activity"/>
    <property type="evidence" value="ECO:0007669"/>
    <property type="project" value="UniProtKB-KW"/>
</dbReference>
<evidence type="ECO:0000256" key="2">
    <source>
        <dbReference type="ARBA" id="ARBA00022729"/>
    </source>
</evidence>
<organism evidence="8 9">
    <name type="scientific">Spirosoma endophyticum</name>
    <dbReference type="NCBI Taxonomy" id="662367"/>
    <lineage>
        <taxon>Bacteria</taxon>
        <taxon>Pseudomonadati</taxon>
        <taxon>Bacteroidota</taxon>
        <taxon>Cytophagia</taxon>
        <taxon>Cytophagales</taxon>
        <taxon>Cytophagaceae</taxon>
        <taxon>Spirosoma</taxon>
    </lineage>
</organism>
<reference evidence="8 9" key="1">
    <citation type="submission" date="2016-10" db="EMBL/GenBank/DDBJ databases">
        <authorList>
            <person name="de Groot N.N."/>
        </authorList>
    </citation>
    <scope>NUCLEOTIDE SEQUENCE [LARGE SCALE GENOMIC DNA]</scope>
    <source>
        <strain evidence="8 9">DSM 26130</strain>
    </source>
</reference>
<evidence type="ECO:0000259" key="7">
    <source>
        <dbReference type="Pfam" id="PF16332"/>
    </source>
</evidence>
<evidence type="ECO:0000313" key="9">
    <source>
        <dbReference type="Proteomes" id="UP000198598"/>
    </source>
</evidence>
<feature type="domain" description="Heparinase II/III-like C-terminal" evidence="6">
    <location>
        <begin position="373"/>
        <end position="549"/>
    </location>
</feature>
<dbReference type="InterPro" id="IPR012480">
    <property type="entry name" value="Hepar_II_III_C"/>
</dbReference>
<gene>
    <name evidence="8" type="ORF">SAMN05216167_10294</name>
</gene>
<dbReference type="Gene3D" id="1.50.10.100">
    <property type="entry name" value="Chondroitin AC/alginate lyase"/>
    <property type="match status" value="1"/>
</dbReference>
<dbReference type="InterPro" id="IPR008929">
    <property type="entry name" value="Chondroitin_lyas"/>
</dbReference>
<keyword evidence="2 5" id="KW-0732">Signal</keyword>